<name>A9BL81_HEMAN</name>
<keyword evidence="2" id="KW-0863">Zinc-finger</keyword>
<dbReference type="InterPro" id="IPR013264">
    <property type="entry name" value="DNAG_N"/>
</dbReference>
<evidence type="ECO:0000256" key="1">
    <source>
        <dbReference type="ARBA" id="ARBA00022723"/>
    </source>
</evidence>
<dbReference type="Pfam" id="PF08275">
    <property type="entry name" value="DNAG_N"/>
    <property type="match status" value="1"/>
</dbReference>
<dbReference type="Pfam" id="PF13155">
    <property type="entry name" value="Toprim_2"/>
    <property type="match status" value="1"/>
</dbReference>
<dbReference type="GO" id="GO:0003677">
    <property type="term" value="F:DNA binding"/>
    <property type="evidence" value="ECO:0007669"/>
    <property type="project" value="InterPro"/>
</dbReference>
<evidence type="ECO:0000313" key="6">
    <source>
        <dbReference type="Proteomes" id="UP000243127"/>
    </source>
</evidence>
<dbReference type="Gene3D" id="3.90.980.10">
    <property type="entry name" value="DNA primase, catalytic core, N-terminal domain"/>
    <property type="match status" value="1"/>
</dbReference>
<dbReference type="GO" id="GO:0008270">
    <property type="term" value="F:zinc ion binding"/>
    <property type="evidence" value="ECO:0007669"/>
    <property type="project" value="UniProtKB-KW"/>
</dbReference>
<dbReference type="SUPFAM" id="SSF57783">
    <property type="entry name" value="Zinc beta-ribbon"/>
    <property type="match status" value="1"/>
</dbReference>
<keyword evidence="1" id="KW-0479">Metal-binding</keyword>
<evidence type="ECO:0000313" key="5">
    <source>
        <dbReference type="EMBL" id="ABW98264.1"/>
    </source>
</evidence>
<keyword evidence="5" id="KW-0542">Nucleomorph</keyword>
<dbReference type="Proteomes" id="UP000243127">
    <property type="component" value="Nucleomorph 3"/>
</dbReference>
<dbReference type="CDD" id="cd03364">
    <property type="entry name" value="TOPRIM_DnaG_primases"/>
    <property type="match status" value="1"/>
</dbReference>
<proteinExistence type="predicted"/>
<dbReference type="GO" id="GO:0006269">
    <property type="term" value="P:DNA replication, synthesis of primer"/>
    <property type="evidence" value="ECO:0007669"/>
    <property type="project" value="TreeGrafter"/>
</dbReference>
<dbReference type="InterPro" id="IPR050219">
    <property type="entry name" value="DnaG_primase"/>
</dbReference>
<dbReference type="Pfam" id="PF01807">
    <property type="entry name" value="Zn_ribbon_DnaG"/>
    <property type="match status" value="1"/>
</dbReference>
<dbReference type="GO" id="GO:0003899">
    <property type="term" value="F:DNA-directed RNA polymerase activity"/>
    <property type="evidence" value="ECO:0007669"/>
    <property type="project" value="InterPro"/>
</dbReference>
<dbReference type="PANTHER" id="PTHR30313">
    <property type="entry name" value="DNA PRIMASE"/>
    <property type="match status" value="1"/>
</dbReference>
<dbReference type="SMART" id="SM00400">
    <property type="entry name" value="ZnF_CHCC"/>
    <property type="match status" value="1"/>
</dbReference>
<dbReference type="InterPro" id="IPR034151">
    <property type="entry name" value="TOPRIM_DnaG_bac"/>
</dbReference>
<dbReference type="InterPro" id="IPR002694">
    <property type="entry name" value="Znf_CHC2"/>
</dbReference>
<dbReference type="SUPFAM" id="SSF56731">
    <property type="entry name" value="DNA primase core"/>
    <property type="match status" value="1"/>
</dbReference>
<sequence length="722" mass="85935">MFFQFLSFSKNFWNVGEEKSSFFHNFKNKNTKICRKNSFLHPYKLKQKRNFINLIISRLSKLIIENGIKLEKKGKYMVAQCPFHFEKSPSFFVNDKKGVYHCFGCGASGNLFSFQKHLKETTIFKNKNNANSEKKLNNEKFFKAYQKNLLDFKSSDNFSLISFQEFFLLQLSSEFFLSLLKKSYKPKTLLQLRNISFGTAKIFQIGYSPPRKKYLFEYLSDLRFPRKKLIKSGIFFFKKKPIEYEKFQKRKSKKLNYYYFDMFQDRFIIPIRNQKGLVIGFGGRLISKTNFPKYLNSSESQLFKKNQSIFSQIMIINSLKNPPKILLLVEGYMDTMALFQNGLRFSAASLGTSFSFFQINKCRNLCSMKHIVVCFDSDNAGKNGIFLLLKKNFFNPIIQNKTSQFSISEIPSNFFSKDPDDFLQKEGCFNFSNIILNNSIPPMVWFENFLFLDSRENIFFLNNIFSQINYIKKKFLPLTKKENQYSQIFEKFLISNQKKKKFLKVLLKKRKDFFLFKERKISYKTIQKKHISPFYNNNDFLTFLNEFIFLSFHFLIFKNDVSCIFFSNNFHPNSYFEWSNKKNFSVSIFLPNQNKKSNDFKRIYLLNLSEKIDKETLNFFLQKFFSLETGTSILFSEKCELFDVTIKGIFFSWLIYQRKTVTKKLKKLIFLYNYLKNRKKIQKSSFSKTSPSQSIIEKNINYEIKIISSIDRCLDTMRTINF</sequence>
<evidence type="ECO:0000259" key="4">
    <source>
        <dbReference type="SMART" id="SM00400"/>
    </source>
</evidence>
<geneLocation type="nucleomorph" evidence="5"/>
<feature type="domain" description="Zinc finger CHC2-type" evidence="4">
    <location>
        <begin position="77"/>
        <end position="131"/>
    </location>
</feature>
<protein>
    <submittedName>
        <fullName evidence="5">DnaG</fullName>
    </submittedName>
</protein>
<evidence type="ECO:0000256" key="3">
    <source>
        <dbReference type="ARBA" id="ARBA00022833"/>
    </source>
</evidence>
<dbReference type="Gene3D" id="3.90.580.10">
    <property type="entry name" value="Zinc finger, CHC2-type domain"/>
    <property type="match status" value="1"/>
</dbReference>
<dbReference type="PANTHER" id="PTHR30313:SF2">
    <property type="entry name" value="DNA PRIMASE"/>
    <property type="match status" value="1"/>
</dbReference>
<reference evidence="5 6" key="1">
    <citation type="journal article" date="2007" name="Proc. Natl. Acad. Sci. U.S.A.">
        <title>Nucleomorph genome of Hemiselmis andersenii reveals complete intron loss and compaction as a driver of protein structure and function.</title>
        <authorList>
            <person name="Lane C.E."/>
            <person name="van den Heuvel K."/>
            <person name="Kozera C."/>
            <person name="Curtis B.A."/>
            <person name="Parsons B.J."/>
            <person name="Bowman S."/>
            <person name="Archibald J.M."/>
        </authorList>
    </citation>
    <scope>NUCLEOTIDE SEQUENCE [LARGE SCALE GENOMIC DNA]</scope>
    <source>
        <strain evidence="5 6">CCMP644</strain>
    </source>
</reference>
<dbReference type="AlphaFoldDB" id="A9BL81"/>
<dbReference type="EMBL" id="CP000883">
    <property type="protein sequence ID" value="ABW98264.1"/>
    <property type="molecule type" value="Genomic_DNA"/>
</dbReference>
<dbReference type="GeneID" id="5739495"/>
<organism evidence="5 6">
    <name type="scientific">Hemiselmis andersenii</name>
    <name type="common">Cryptophyte alga</name>
    <dbReference type="NCBI Taxonomy" id="464988"/>
    <lineage>
        <taxon>Eukaryota</taxon>
        <taxon>Cryptophyceae</taxon>
        <taxon>Cryptomonadales</taxon>
        <taxon>Hemiselmidaceae</taxon>
        <taxon>Hemiselmis</taxon>
    </lineage>
</organism>
<dbReference type="GO" id="GO:0005737">
    <property type="term" value="C:cytoplasm"/>
    <property type="evidence" value="ECO:0007669"/>
    <property type="project" value="TreeGrafter"/>
</dbReference>
<dbReference type="Gene3D" id="3.40.1360.10">
    <property type="match status" value="1"/>
</dbReference>
<dbReference type="InterPro" id="IPR036977">
    <property type="entry name" value="DNA_primase_Znf_CHC2"/>
</dbReference>
<gene>
    <name evidence="5" type="ORF">HAN_3g462</name>
</gene>
<evidence type="ECO:0000256" key="2">
    <source>
        <dbReference type="ARBA" id="ARBA00022771"/>
    </source>
</evidence>
<accession>A9BL81</accession>
<keyword evidence="3" id="KW-0862">Zinc</keyword>
<dbReference type="RefSeq" id="XP_001712589.1">
    <property type="nucleotide sequence ID" value="XM_001712537.1"/>
</dbReference>
<dbReference type="InterPro" id="IPR037068">
    <property type="entry name" value="DNA_primase_core_N_sf"/>
</dbReference>